<reference evidence="12 13" key="1">
    <citation type="submission" date="2016-02" db="EMBL/GenBank/DDBJ databases">
        <title>Comparative genomic and transcriptomic foundation for Pichia pastoris.</title>
        <authorList>
            <person name="Love K.R."/>
            <person name="Shah K.A."/>
            <person name="Whittaker C.A."/>
            <person name="Wu J."/>
            <person name="Bartlett M.C."/>
            <person name="Ma D."/>
            <person name="Leeson R.L."/>
            <person name="Priest M."/>
            <person name="Young S.K."/>
            <person name="Love J.C."/>
        </authorList>
    </citation>
    <scope>NUCLEOTIDE SEQUENCE [LARGE SCALE GENOMIC DNA]</scope>
    <source>
        <strain evidence="12 13">ATCC 28485</strain>
    </source>
</reference>
<dbReference type="InterPro" id="IPR029012">
    <property type="entry name" value="Helix_hairpin_bin_sf"/>
</dbReference>
<dbReference type="Pfam" id="PF04420">
    <property type="entry name" value="CHD5"/>
    <property type="match status" value="1"/>
</dbReference>
<keyword evidence="11" id="KW-0732">Signal</keyword>
<feature type="topological domain" description="Lumenal" evidence="9">
    <location>
        <begin position="1"/>
        <end position="6"/>
    </location>
</feature>
<evidence type="ECO:0000256" key="5">
    <source>
        <dbReference type="ARBA" id="ARBA00022892"/>
    </source>
</evidence>
<dbReference type="HAMAP" id="MF_03113">
    <property type="entry name" value="Get1"/>
    <property type="match status" value="1"/>
</dbReference>
<evidence type="ECO:0000256" key="1">
    <source>
        <dbReference type="ARBA" id="ARBA00010799"/>
    </source>
</evidence>
<dbReference type="PANTHER" id="PTHR42650:SF1">
    <property type="entry name" value="GUIDED ENTRY OF TAIL-ANCHORED PROTEINS FACTOR 1"/>
    <property type="match status" value="1"/>
</dbReference>
<keyword evidence="6 9" id="KW-1133">Transmembrane helix</keyword>
<evidence type="ECO:0000256" key="6">
    <source>
        <dbReference type="ARBA" id="ARBA00022989"/>
    </source>
</evidence>
<keyword evidence="5 9" id="KW-0931">ER-Golgi transport</keyword>
<dbReference type="Proteomes" id="UP000094565">
    <property type="component" value="Chromosome 4"/>
</dbReference>
<evidence type="ECO:0000256" key="8">
    <source>
        <dbReference type="ARBA" id="ARBA00023136"/>
    </source>
</evidence>
<dbReference type="GO" id="GO:0005789">
    <property type="term" value="C:endoplasmic reticulum membrane"/>
    <property type="evidence" value="ECO:0007669"/>
    <property type="project" value="UniProtKB-SubCell"/>
</dbReference>
<dbReference type="GO" id="GO:0071816">
    <property type="term" value="P:tail-anchored membrane protein insertion into ER membrane"/>
    <property type="evidence" value="ECO:0007669"/>
    <property type="project" value="InterPro"/>
</dbReference>
<organism evidence="12 13">
    <name type="scientific">Komagataella pastoris</name>
    <name type="common">Yeast</name>
    <name type="synonym">Pichia pastoris</name>
    <dbReference type="NCBI Taxonomy" id="4922"/>
    <lineage>
        <taxon>Eukaryota</taxon>
        <taxon>Fungi</taxon>
        <taxon>Dikarya</taxon>
        <taxon>Ascomycota</taxon>
        <taxon>Saccharomycotina</taxon>
        <taxon>Pichiomycetes</taxon>
        <taxon>Pichiales</taxon>
        <taxon>Pichiaceae</taxon>
        <taxon>Komagataella</taxon>
    </lineage>
</organism>
<keyword evidence="4 9" id="KW-0256">Endoplasmic reticulum</keyword>
<dbReference type="InterPro" id="IPR028945">
    <property type="entry name" value="Get1"/>
</dbReference>
<evidence type="ECO:0000256" key="2">
    <source>
        <dbReference type="ARBA" id="ARBA00022448"/>
    </source>
</evidence>
<name>A0A1B2JIJ1_PICPA</name>
<keyword evidence="8 9" id="KW-0472">Membrane</keyword>
<comment type="function">
    <text evidence="9">Required for the post-translational delivery of tail-anchored (TA) proteins to the endoplasmic reticulum. Together with GET2, acts as a membrane receptor for soluble GET3, which recognizes and selectively binds the transmembrane domain of TA proteins in the cytosol. The GET complex cooperates with the HDEL receptor ERD2 to mediate the ATP-dependent retrieval of resident ER proteins that contain a C-terminal H-D-E-L retention signal from the Golgi to the ER.</text>
</comment>
<evidence type="ECO:0000256" key="9">
    <source>
        <dbReference type="HAMAP-Rule" id="MF_03113"/>
    </source>
</evidence>
<evidence type="ECO:0000256" key="3">
    <source>
        <dbReference type="ARBA" id="ARBA00022692"/>
    </source>
</evidence>
<gene>
    <name evidence="9 12" type="primary">GET1</name>
    <name evidence="12" type="ORF">ATY40_BA7504947</name>
</gene>
<evidence type="ECO:0000256" key="4">
    <source>
        <dbReference type="ARBA" id="ARBA00022824"/>
    </source>
</evidence>
<feature type="chain" id="PRO_5008539489" description="Golgi to ER traffic protein 1" evidence="11">
    <location>
        <begin position="17"/>
        <end position="198"/>
    </location>
</feature>
<dbReference type="AlphaFoldDB" id="A0A1B2JIJ1"/>
<dbReference type="EMBL" id="CP014587">
    <property type="protein sequence ID" value="ANZ77846.1"/>
    <property type="molecule type" value="Genomic_DNA"/>
</dbReference>
<dbReference type="GO" id="GO:0000139">
    <property type="term" value="C:Golgi membrane"/>
    <property type="evidence" value="ECO:0007669"/>
    <property type="project" value="UniProtKB-SubCell"/>
</dbReference>
<comment type="subunit">
    <text evidence="9">Component of the Golgi to ER traffic (GET) complex, which is composed of GET1, GET2 and GET3. Within the complex, GET1 and GET2 form a heterotetramer which is stabilized by phosphatidylinositol binding and which binds to the GET3 homodimer.</text>
</comment>
<dbReference type="PANTHER" id="PTHR42650">
    <property type="entry name" value="TAIL-ANCHORED PROTEIN INSERTION RECEPTOR WRB"/>
    <property type="match status" value="1"/>
</dbReference>
<sequence>MDPFSVLLTLTLIILAQNAVRIVGKTQINQFIWDLYLKYSNDQQILKLRNLKAESYDVYKQRSNTSAQDKYAKWTKLNRKYDQLQAEIKTVSDQVSLQQQAIDKYLGLAITVTTTLPLWLFRFKYRKQPLFYFPKDTFPSYLEWILSFPSVPKGSIGIMFWVLLLNKFVSNLEFIVKTFSTKVEEPVPIVKVEDLSPN</sequence>
<dbReference type="GO" id="GO:0016192">
    <property type="term" value="P:vesicle-mediated transport"/>
    <property type="evidence" value="ECO:0007669"/>
    <property type="project" value="UniProtKB-KW"/>
</dbReference>
<feature type="transmembrane region" description="Helical" evidence="10">
    <location>
        <begin position="144"/>
        <end position="164"/>
    </location>
</feature>
<feature type="coiled-coil region" evidence="9">
    <location>
        <begin position="74"/>
        <end position="101"/>
    </location>
</feature>
<feature type="signal peptide" evidence="11">
    <location>
        <begin position="1"/>
        <end position="16"/>
    </location>
</feature>
<keyword evidence="3 9" id="KW-0812">Transmembrane</keyword>
<comment type="subcellular location">
    <subcellularLocation>
        <location evidence="9">Endoplasmic reticulum membrane</location>
        <topology evidence="9">Multi-pass membrane protein</topology>
    </subcellularLocation>
    <subcellularLocation>
        <location evidence="9">Golgi apparatus membrane</location>
        <topology evidence="9">Multi-pass membrane protein</topology>
    </subcellularLocation>
</comment>
<dbReference type="GO" id="GO:0043495">
    <property type="term" value="F:protein-membrane adaptor activity"/>
    <property type="evidence" value="ECO:0007669"/>
    <property type="project" value="TreeGrafter"/>
</dbReference>
<comment type="caution">
    <text evidence="9">Lacks conserved residue(s) required for the propagation of feature annotation.</text>
</comment>
<feature type="transmembrane region" description="Helical" evidence="10">
    <location>
        <begin position="105"/>
        <end position="123"/>
    </location>
</feature>
<evidence type="ECO:0000313" key="12">
    <source>
        <dbReference type="EMBL" id="ANZ77846.1"/>
    </source>
</evidence>
<dbReference type="Gene3D" id="1.10.287.660">
    <property type="entry name" value="Helix hairpin bin"/>
    <property type="match status" value="1"/>
</dbReference>
<feature type="topological domain" description="Cytoplasmic" evidence="9">
    <location>
        <begin position="173"/>
        <end position="198"/>
    </location>
</feature>
<accession>A0A1B2JIJ1</accession>
<comment type="similarity">
    <text evidence="1 9">Belongs to the WRB/GET1 family.</text>
</comment>
<protein>
    <recommendedName>
        <fullName evidence="9">Golgi to ER traffic protein 1</fullName>
    </recommendedName>
    <alternativeName>
        <fullName evidence="9">Guided entry of tail-anchored proteins 1</fullName>
    </alternativeName>
</protein>
<evidence type="ECO:0000256" key="11">
    <source>
        <dbReference type="SAM" id="SignalP"/>
    </source>
</evidence>
<keyword evidence="9" id="KW-0333">Golgi apparatus</keyword>
<dbReference type="OrthoDB" id="69461at2759"/>
<dbReference type="GO" id="GO:0043529">
    <property type="term" value="C:GET complex"/>
    <property type="evidence" value="ECO:0007669"/>
    <property type="project" value="UniProtKB-UniRule"/>
</dbReference>
<keyword evidence="13" id="KW-1185">Reference proteome</keyword>
<evidence type="ECO:0000256" key="7">
    <source>
        <dbReference type="ARBA" id="ARBA00023054"/>
    </source>
</evidence>
<proteinExistence type="inferred from homology"/>
<keyword evidence="7 9" id="KW-0175">Coiled coil</keyword>
<evidence type="ECO:0000256" key="10">
    <source>
        <dbReference type="SAM" id="Phobius"/>
    </source>
</evidence>
<dbReference type="InterPro" id="IPR027538">
    <property type="entry name" value="Get1_fungi"/>
</dbReference>
<evidence type="ECO:0000313" key="13">
    <source>
        <dbReference type="Proteomes" id="UP000094565"/>
    </source>
</evidence>
<keyword evidence="2 9" id="KW-0813">Transport</keyword>